<feature type="region of interest" description="Disordered" evidence="15">
    <location>
        <begin position="846"/>
        <end position="872"/>
    </location>
</feature>
<keyword evidence="9" id="KW-0460">Magnesium</keyword>
<dbReference type="GO" id="GO:0003677">
    <property type="term" value="F:DNA binding"/>
    <property type="evidence" value="ECO:0007669"/>
    <property type="project" value="UniProtKB-KW"/>
</dbReference>
<evidence type="ECO:0000313" key="17">
    <source>
        <dbReference type="EMBL" id="GMF31382.1"/>
    </source>
</evidence>
<evidence type="ECO:0000256" key="1">
    <source>
        <dbReference type="ARBA" id="ARBA00022670"/>
    </source>
</evidence>
<gene>
    <name evidence="17" type="ORF">Pfra01_000719000</name>
</gene>
<dbReference type="InterPro" id="IPR041373">
    <property type="entry name" value="RT_RNaseH"/>
</dbReference>
<dbReference type="GO" id="GO:0006310">
    <property type="term" value="P:DNA recombination"/>
    <property type="evidence" value="ECO:0007669"/>
    <property type="project" value="UniProtKB-KW"/>
</dbReference>
<evidence type="ECO:0000313" key="18">
    <source>
        <dbReference type="Proteomes" id="UP001165121"/>
    </source>
</evidence>
<dbReference type="InterPro" id="IPR043502">
    <property type="entry name" value="DNA/RNA_pol_sf"/>
</dbReference>
<keyword evidence="7" id="KW-0255">Endonuclease</keyword>
<dbReference type="InterPro" id="IPR023780">
    <property type="entry name" value="Chromo_domain"/>
</dbReference>
<evidence type="ECO:0000256" key="13">
    <source>
        <dbReference type="ARBA" id="ARBA00023125"/>
    </source>
</evidence>
<evidence type="ECO:0000256" key="14">
    <source>
        <dbReference type="ARBA" id="ARBA00023172"/>
    </source>
</evidence>
<evidence type="ECO:0000256" key="3">
    <source>
        <dbReference type="ARBA" id="ARBA00022695"/>
    </source>
</evidence>
<dbReference type="Pfam" id="PF17921">
    <property type="entry name" value="Integrase_H2C2"/>
    <property type="match status" value="1"/>
</dbReference>
<dbReference type="Gene3D" id="3.30.70.270">
    <property type="match status" value="2"/>
</dbReference>
<dbReference type="SUPFAM" id="SSF54160">
    <property type="entry name" value="Chromo domain-like"/>
    <property type="match status" value="1"/>
</dbReference>
<evidence type="ECO:0000256" key="6">
    <source>
        <dbReference type="ARBA" id="ARBA00022750"/>
    </source>
</evidence>
<proteinExistence type="predicted"/>
<dbReference type="InterPro" id="IPR000477">
    <property type="entry name" value="RT_dom"/>
</dbReference>
<keyword evidence="3" id="KW-0548">Nucleotidyltransferase</keyword>
<keyword evidence="5" id="KW-0479">Metal-binding</keyword>
<dbReference type="InterPro" id="IPR056924">
    <property type="entry name" value="SH3_Tf2-1"/>
</dbReference>
<dbReference type="Gene3D" id="2.40.50.40">
    <property type="match status" value="1"/>
</dbReference>
<keyword evidence="12" id="KW-0239">DNA-directed DNA polymerase</keyword>
<dbReference type="SMART" id="SM00298">
    <property type="entry name" value="CHROMO"/>
    <property type="match status" value="1"/>
</dbReference>
<evidence type="ECO:0000256" key="2">
    <source>
        <dbReference type="ARBA" id="ARBA00022679"/>
    </source>
</evidence>
<dbReference type="OrthoDB" id="161002at2759"/>
<protein>
    <submittedName>
        <fullName evidence="17">Unnamed protein product</fullName>
    </submittedName>
</protein>
<dbReference type="GO" id="GO:0046872">
    <property type="term" value="F:metal ion binding"/>
    <property type="evidence" value="ECO:0007669"/>
    <property type="project" value="UniProtKB-KW"/>
</dbReference>
<dbReference type="Pfam" id="PF00078">
    <property type="entry name" value="RVT_1"/>
    <property type="match status" value="1"/>
</dbReference>
<dbReference type="AlphaFoldDB" id="A0A9W6UFA7"/>
<name>A0A9W6UFA7_9STRA</name>
<dbReference type="GO" id="GO:0006508">
    <property type="term" value="P:proteolysis"/>
    <property type="evidence" value="ECO:0007669"/>
    <property type="project" value="UniProtKB-KW"/>
</dbReference>
<keyword evidence="6" id="KW-0064">Aspartyl protease</keyword>
<keyword evidence="10" id="KW-0229">DNA integration</keyword>
<keyword evidence="13" id="KW-0238">DNA-binding</keyword>
<dbReference type="PANTHER" id="PTHR37984">
    <property type="entry name" value="PROTEIN CBG26694"/>
    <property type="match status" value="1"/>
</dbReference>
<comment type="caution">
    <text evidence="17">The sequence shown here is derived from an EMBL/GenBank/DDBJ whole genome shotgun (WGS) entry which is preliminary data.</text>
</comment>
<dbReference type="Gene3D" id="1.10.340.70">
    <property type="match status" value="1"/>
</dbReference>
<dbReference type="InterPro" id="IPR050951">
    <property type="entry name" value="Retrovirus_Pol_polyprotein"/>
</dbReference>
<evidence type="ECO:0000256" key="11">
    <source>
        <dbReference type="ARBA" id="ARBA00022918"/>
    </source>
</evidence>
<dbReference type="Proteomes" id="UP001165121">
    <property type="component" value="Unassembled WGS sequence"/>
</dbReference>
<dbReference type="FunFam" id="1.10.340.70:FF:000001">
    <property type="entry name" value="Retrovirus-related Pol polyprotein from transposon gypsy-like Protein"/>
    <property type="match status" value="1"/>
</dbReference>
<dbReference type="GO" id="GO:0004519">
    <property type="term" value="F:endonuclease activity"/>
    <property type="evidence" value="ECO:0007669"/>
    <property type="project" value="UniProtKB-KW"/>
</dbReference>
<dbReference type="Pfam" id="PF24626">
    <property type="entry name" value="SH3_Tf2-1"/>
    <property type="match status" value="1"/>
</dbReference>
<dbReference type="GO" id="GO:0004190">
    <property type="term" value="F:aspartic-type endopeptidase activity"/>
    <property type="evidence" value="ECO:0007669"/>
    <property type="project" value="UniProtKB-KW"/>
</dbReference>
<dbReference type="Pfam" id="PF17917">
    <property type="entry name" value="RT_RNaseH"/>
    <property type="match status" value="1"/>
</dbReference>
<evidence type="ECO:0000256" key="9">
    <source>
        <dbReference type="ARBA" id="ARBA00022842"/>
    </source>
</evidence>
<keyword evidence="4" id="KW-0540">Nuclease</keyword>
<feature type="domain" description="Chromo" evidence="16">
    <location>
        <begin position="798"/>
        <end position="855"/>
    </location>
</feature>
<dbReference type="PANTHER" id="PTHR37984:SF5">
    <property type="entry name" value="PROTEIN NYNRIN-LIKE"/>
    <property type="match status" value="1"/>
</dbReference>
<dbReference type="Gene3D" id="3.10.10.10">
    <property type="entry name" value="HIV Type 1 Reverse Transcriptase, subunit A, domain 1"/>
    <property type="match status" value="2"/>
</dbReference>
<keyword evidence="1" id="KW-0645">Protease</keyword>
<reference evidence="17" key="1">
    <citation type="submission" date="2023-04" db="EMBL/GenBank/DDBJ databases">
        <title>Phytophthora fragariaefolia NBRC 109709.</title>
        <authorList>
            <person name="Ichikawa N."/>
            <person name="Sato H."/>
            <person name="Tonouchi N."/>
        </authorList>
    </citation>
    <scope>NUCLEOTIDE SEQUENCE</scope>
    <source>
        <strain evidence="17">NBRC 109709</strain>
    </source>
</reference>
<keyword evidence="8" id="KW-0378">Hydrolase</keyword>
<evidence type="ECO:0000256" key="8">
    <source>
        <dbReference type="ARBA" id="ARBA00022801"/>
    </source>
</evidence>
<accession>A0A9W6UFA7</accession>
<dbReference type="GO" id="GO:0003964">
    <property type="term" value="F:RNA-directed DNA polymerase activity"/>
    <property type="evidence" value="ECO:0007669"/>
    <property type="project" value="UniProtKB-KW"/>
</dbReference>
<evidence type="ECO:0000256" key="10">
    <source>
        <dbReference type="ARBA" id="ARBA00022908"/>
    </source>
</evidence>
<dbReference type="SUPFAM" id="SSF56672">
    <property type="entry name" value="DNA/RNA polymerases"/>
    <property type="match status" value="1"/>
</dbReference>
<keyword evidence="11" id="KW-0695">RNA-directed DNA polymerase</keyword>
<sequence>MQEDFKDSVFMPELPDGLPMERDIEHRIDVKDPKVAMYRQQWRVSPEQKSEIDKWVRDMTSKGLIRPTFEAPSGLYEYLVLPMGVSNAPAMMHRLTSSLFKGLAHTRSFYDDIYIFTKSNDINKHLEALRDVLEILTKNRLYVKLSKCVFCASAIPCLGDFIGRNGIRIDPDKVQTIRDWPIPRTQEQLLSFLGFTGYVQRFCEQYAELTAPLFTLLKKKNQRNSTITLNADQLKNFMGLKRRLADTPVWHLPDFTKQMHLRTDASQFAVGGVLFQVVSGVERPIAFTTRKMKSAELKYPTQQQELLAIVNALAAFRIYCLDQPVVIETDHKSLEGVFQQNMANIRLARWYDILAEYQPVFAYLPGAKNGIADALSRRPDPKPKTKKFHDLLVPSFNETSYQLRVTEIRPTSDLTKTIIEGYKKDKNIQEIRRVIERRRDSSTTRGVSGKQYKAYFVENNLVWYQGSTDVKPRIVVPNIMSLKHKIIAEVHDSNYGGHPGSDRTYLKLQADWHWPRMIRTIKKYIADCEDCRQPNRDFRNPRIDGAFADSRRTVAFYFDGFYYGSPGYQERQQFYLGRSRLTDQAFALCPNSEDCVSSRTHQPYARRVSSLLRITSTWDEHLANAEFTINLAVNSSIKMFPFEADLGYVPANPLSALAASKRRRLRGGRQQGVKFGEHQAAVLRQCQEALEDAQAYMADVYDKGCKEQVFKIGDRVYLNTKNPDKVHTGFPNSRKVDSKWIGPYSVVRTVHKHAYELNLPPGLKLHPVFNTGSLKPYEQPSRLSRPQAVIVHNGSVGQLVEEVLKTRKRQGPWQYLIRWVGEEQATWEPLENLHQVSGLIQAFEAKQPKRSTKRRRENPNTNSISRKPQRPRRNNAIYMGSQIWVTSGTIKVPYQLI</sequence>
<dbReference type="Pfam" id="PF00385">
    <property type="entry name" value="Chromo"/>
    <property type="match status" value="1"/>
</dbReference>
<evidence type="ECO:0000256" key="5">
    <source>
        <dbReference type="ARBA" id="ARBA00022723"/>
    </source>
</evidence>
<evidence type="ECO:0000256" key="7">
    <source>
        <dbReference type="ARBA" id="ARBA00022759"/>
    </source>
</evidence>
<dbReference type="GO" id="GO:0003887">
    <property type="term" value="F:DNA-directed DNA polymerase activity"/>
    <property type="evidence" value="ECO:0007669"/>
    <property type="project" value="UniProtKB-KW"/>
</dbReference>
<dbReference type="GO" id="GO:0015074">
    <property type="term" value="P:DNA integration"/>
    <property type="evidence" value="ECO:0007669"/>
    <property type="project" value="UniProtKB-KW"/>
</dbReference>
<evidence type="ECO:0000256" key="12">
    <source>
        <dbReference type="ARBA" id="ARBA00022932"/>
    </source>
</evidence>
<dbReference type="InterPro" id="IPR000953">
    <property type="entry name" value="Chromo/chromo_shadow_dom"/>
</dbReference>
<evidence type="ECO:0000259" key="16">
    <source>
        <dbReference type="PROSITE" id="PS50013"/>
    </source>
</evidence>
<dbReference type="PROSITE" id="PS50013">
    <property type="entry name" value="CHROMO_2"/>
    <property type="match status" value="1"/>
</dbReference>
<evidence type="ECO:0000256" key="15">
    <source>
        <dbReference type="SAM" id="MobiDB-lite"/>
    </source>
</evidence>
<dbReference type="InterPro" id="IPR016197">
    <property type="entry name" value="Chromo-like_dom_sf"/>
</dbReference>
<organism evidence="17 18">
    <name type="scientific">Phytophthora fragariaefolia</name>
    <dbReference type="NCBI Taxonomy" id="1490495"/>
    <lineage>
        <taxon>Eukaryota</taxon>
        <taxon>Sar</taxon>
        <taxon>Stramenopiles</taxon>
        <taxon>Oomycota</taxon>
        <taxon>Peronosporomycetes</taxon>
        <taxon>Peronosporales</taxon>
        <taxon>Peronosporaceae</taxon>
        <taxon>Phytophthora</taxon>
    </lineage>
</organism>
<keyword evidence="14" id="KW-0233">DNA recombination</keyword>
<dbReference type="CDD" id="cd00024">
    <property type="entry name" value="CD_CSD"/>
    <property type="match status" value="1"/>
</dbReference>
<dbReference type="EMBL" id="BSXT01000630">
    <property type="protein sequence ID" value="GMF31382.1"/>
    <property type="molecule type" value="Genomic_DNA"/>
</dbReference>
<keyword evidence="2" id="KW-0808">Transferase</keyword>
<dbReference type="CDD" id="cd09274">
    <property type="entry name" value="RNase_HI_RT_Ty3"/>
    <property type="match status" value="1"/>
</dbReference>
<dbReference type="InterPro" id="IPR043128">
    <property type="entry name" value="Rev_trsase/Diguanyl_cyclase"/>
</dbReference>
<dbReference type="InterPro" id="IPR041588">
    <property type="entry name" value="Integrase_H2C2"/>
</dbReference>
<evidence type="ECO:0000256" key="4">
    <source>
        <dbReference type="ARBA" id="ARBA00022722"/>
    </source>
</evidence>
<keyword evidence="18" id="KW-1185">Reference proteome</keyword>
<dbReference type="FunFam" id="3.30.70.270:FF:000020">
    <property type="entry name" value="Transposon Tf2-6 polyprotein-like Protein"/>
    <property type="match status" value="1"/>
</dbReference>